<feature type="binding site" evidence="1">
    <location>
        <begin position="83"/>
        <end position="85"/>
    </location>
    <ligand>
        <name>S-adenosyl-L-methionine</name>
        <dbReference type="ChEBI" id="CHEBI:59789"/>
    </ligand>
</feature>
<keyword evidence="4" id="KW-1185">Reference proteome</keyword>
<comment type="similarity">
    <text evidence="1">Belongs to the class I-like SAM-binding methyltransferase superfamily. EFM7 family.</text>
</comment>
<dbReference type="Pfam" id="PF10294">
    <property type="entry name" value="Methyltransf_16"/>
    <property type="match status" value="1"/>
</dbReference>
<dbReference type="SUPFAM" id="SSF53335">
    <property type="entry name" value="S-adenosyl-L-methionine-dependent methyltransferases"/>
    <property type="match status" value="1"/>
</dbReference>
<dbReference type="OrthoDB" id="46564at2759"/>
<dbReference type="AlphaFoldDB" id="A0A1M8A879"/>
<name>A0A1M8A879_MALS4</name>
<dbReference type="VEuPathDB" id="FungiDB:MSYG_2990"/>
<dbReference type="InterPro" id="IPR025784">
    <property type="entry name" value="EFM7"/>
</dbReference>
<evidence type="ECO:0000256" key="1">
    <source>
        <dbReference type="HAMAP-Rule" id="MF_03223"/>
    </source>
</evidence>
<dbReference type="EC" id="2.1.1.-" evidence="1"/>
<evidence type="ECO:0000313" key="3">
    <source>
        <dbReference type="EMBL" id="SHO78643.1"/>
    </source>
</evidence>
<keyword evidence="1" id="KW-0963">Cytoplasm</keyword>
<dbReference type="STRING" id="1230383.A0A1M8A879"/>
<dbReference type="GO" id="GO:0016279">
    <property type="term" value="F:protein-lysine N-methyltransferase activity"/>
    <property type="evidence" value="ECO:0007669"/>
    <property type="project" value="UniProtKB-UniRule"/>
</dbReference>
<organism evidence="3 4">
    <name type="scientific">Malassezia sympodialis (strain ATCC 42132)</name>
    <name type="common">Atopic eczema-associated yeast</name>
    <dbReference type="NCBI Taxonomy" id="1230383"/>
    <lineage>
        <taxon>Eukaryota</taxon>
        <taxon>Fungi</taxon>
        <taxon>Dikarya</taxon>
        <taxon>Basidiomycota</taxon>
        <taxon>Ustilaginomycotina</taxon>
        <taxon>Malasseziomycetes</taxon>
        <taxon>Malasseziales</taxon>
        <taxon>Malasseziaceae</taxon>
        <taxon>Malassezia</taxon>
    </lineage>
</organism>
<feature type="binding site" evidence="1">
    <location>
        <position position="157"/>
    </location>
    <ligand>
        <name>S-adenosyl-L-methionine</name>
        <dbReference type="ChEBI" id="CHEBI:59789"/>
    </ligand>
</feature>
<dbReference type="GO" id="GO:0032259">
    <property type="term" value="P:methylation"/>
    <property type="evidence" value="ECO:0007669"/>
    <property type="project" value="UniProtKB-KW"/>
</dbReference>
<feature type="binding site" evidence="1">
    <location>
        <position position="57"/>
    </location>
    <ligand>
        <name>S-adenosyl-L-methionine</name>
        <dbReference type="ChEBI" id="CHEBI:59789"/>
    </ligand>
</feature>
<gene>
    <name evidence="1" type="primary">EFM7</name>
    <name evidence="3" type="ORF">MSYG_2990</name>
</gene>
<dbReference type="Gene3D" id="3.40.50.150">
    <property type="entry name" value="Vaccinia Virus protein VP39"/>
    <property type="match status" value="1"/>
</dbReference>
<keyword evidence="1" id="KW-0949">S-adenosyl-L-methionine</keyword>
<keyword evidence="1 3" id="KW-0808">Transferase</keyword>
<keyword evidence="1 3" id="KW-0489">Methyltransferase</keyword>
<dbReference type="GO" id="GO:0005737">
    <property type="term" value="C:cytoplasm"/>
    <property type="evidence" value="ECO:0007669"/>
    <property type="project" value="UniProtKB-SubCell"/>
</dbReference>
<reference evidence="4" key="1">
    <citation type="journal article" date="2017" name="Nucleic Acids Res.">
        <title>Proteogenomics produces comprehensive and highly accurate protein-coding gene annotation in a complete genome assembly of Malassezia sympodialis.</title>
        <authorList>
            <person name="Zhu Y."/>
            <person name="Engstroem P.G."/>
            <person name="Tellgren-Roth C."/>
            <person name="Baudo C.D."/>
            <person name="Kennell J.C."/>
            <person name="Sun S."/>
            <person name="Billmyre R.B."/>
            <person name="Schroeder M.S."/>
            <person name="Andersson A."/>
            <person name="Holm T."/>
            <person name="Sigurgeirsson B."/>
            <person name="Wu G."/>
            <person name="Sankaranarayanan S.R."/>
            <person name="Siddharthan R."/>
            <person name="Sanyal K."/>
            <person name="Lundeberg J."/>
            <person name="Nystedt B."/>
            <person name="Boekhout T."/>
            <person name="Dawson T.L. Jr."/>
            <person name="Heitman J."/>
            <person name="Scheynius A."/>
            <person name="Lehtioe J."/>
        </authorList>
    </citation>
    <scope>NUCLEOTIDE SEQUENCE [LARGE SCALE GENOMIC DNA]</scope>
    <source>
        <strain evidence="4">ATCC 42132</strain>
    </source>
</reference>
<accession>A0A1M8A879</accession>
<feature type="region of interest" description="Disordered" evidence="2">
    <location>
        <begin position="1"/>
        <end position="33"/>
    </location>
</feature>
<dbReference type="Proteomes" id="UP000186303">
    <property type="component" value="Chromosome 4"/>
</dbReference>
<dbReference type="HAMAP" id="MF_03223">
    <property type="entry name" value="Methyltr_EFM7"/>
    <property type="match status" value="1"/>
</dbReference>
<evidence type="ECO:0000256" key="2">
    <source>
        <dbReference type="SAM" id="MobiDB-lite"/>
    </source>
</evidence>
<proteinExistence type="inferred from homology"/>
<feature type="binding site" evidence="1">
    <location>
        <position position="105"/>
    </location>
    <ligand>
        <name>S-adenosyl-L-methionine</name>
        <dbReference type="ChEBI" id="CHEBI:59789"/>
    </ligand>
</feature>
<dbReference type="EMBL" id="LT671824">
    <property type="protein sequence ID" value="SHO78643.1"/>
    <property type="molecule type" value="Genomic_DNA"/>
</dbReference>
<protein>
    <recommendedName>
        <fullName evidence="1">Protein N-terminal and lysine N-methyltransferase EFM7</fullName>
        <ecNumber evidence="1">2.1.1.-</ecNumber>
    </recommendedName>
    <alternativeName>
        <fullName evidence="1">Elongation factor methyltransferase 7</fullName>
    </alternativeName>
</protein>
<evidence type="ECO:0000313" key="4">
    <source>
        <dbReference type="Proteomes" id="UP000186303"/>
    </source>
</evidence>
<comment type="subcellular location">
    <subcellularLocation>
        <location evidence="1">Cytoplasm</location>
    </subcellularLocation>
</comment>
<dbReference type="InterPro" id="IPR019410">
    <property type="entry name" value="Methyltransf_16"/>
</dbReference>
<comment type="function">
    <text evidence="1">S-adenosyl-L-methionine-dependent protein methyltransferase that trimethylates the N-terminal glycine 'Gly-2' of elongation factor 1-alpha, before also catalyzing the mono- and dimethylation of 'Lys-3'.</text>
</comment>
<dbReference type="CDD" id="cd02440">
    <property type="entry name" value="AdoMet_MTases"/>
    <property type="match status" value="1"/>
</dbReference>
<sequence length="252" mass="27789">MSDDGETTPGDWALFEEPAGFRPPTPPPTEATHTMENGTHVRLQLVGSHPLWGHYLWNAAPTLSRFLETHCTCVAGKDVLELGAASGLPSIVCDKLGARRVVSTDYPDPDLMKNLAHNLAQNGCTAPRTVAQGYIWGADVTPLLAHAPQGFDLILMSDLIFNHQAHPALLDTVDRCLAARPNAQVLVFFSHHRPHLAERDLSFFPLAEARHYTYTKLEEWLLSPMFPDDPGDAHVRATVHGYAIRRPGWPNA</sequence>
<feature type="binding site" evidence="1">
    <location>
        <position position="136"/>
    </location>
    <ligand>
        <name>S-adenosyl-L-methionine</name>
        <dbReference type="ChEBI" id="CHEBI:59789"/>
    </ligand>
</feature>
<dbReference type="PROSITE" id="PS51560">
    <property type="entry name" value="SAM_MT_NNT1"/>
    <property type="match status" value="1"/>
</dbReference>
<dbReference type="GO" id="GO:0071885">
    <property type="term" value="F:N-terminal protein N-methyltransferase activity"/>
    <property type="evidence" value="ECO:0007669"/>
    <property type="project" value="UniProtKB-UniRule"/>
</dbReference>
<dbReference type="PANTHER" id="PTHR14614">
    <property type="entry name" value="HEPATOCELLULAR CARCINOMA-ASSOCIATED ANTIGEN"/>
    <property type="match status" value="1"/>
</dbReference>
<dbReference type="InterPro" id="IPR029063">
    <property type="entry name" value="SAM-dependent_MTases_sf"/>
</dbReference>
<dbReference type="OMA" id="VGHNPLW"/>